<evidence type="ECO:0008006" key="4">
    <source>
        <dbReference type="Google" id="ProtNLM"/>
    </source>
</evidence>
<feature type="compositionally biased region" description="Basic and acidic residues" evidence="1">
    <location>
        <begin position="60"/>
        <end position="69"/>
    </location>
</feature>
<comment type="caution">
    <text evidence="2">The sequence shown here is derived from an EMBL/GenBank/DDBJ whole genome shotgun (WGS) entry which is preliminary data.</text>
</comment>
<sequence>MHASIAEKLSAIQACVDGLVAAIAVPGAASAGLSEQVHALGALAQGVRELVGTPHAAKRPRVDDGKEGEAGGGEAQGGGIDDHAGERGTEEPPAKRQRSIRSHWDRLPAELHAMVLARASPVTKLINGITVDVARLPRSEQRALWLDVFDLDWRPADPSVFKPNEMLGSCTDKDLWRIRSREMCRFVWSLEPHRPNIRQVALRNDWLDHVGDPDHLTPVLVGGAGLTLAQLRSAVDRFQIKITSEMAIACAESCGVDVMQWLHTEMRKGGWRKAVMDTVAQAGNLEVVEWLHKNVATGCTKDAMDGAAGNGHLRVVQFLHKRRKEGCTTDAMDRAAANGHLDVVEFLHNNRREGCSAAAMDNAAANGHLDVVEFLHNNRTEGCTTNAMDAAATNGHLDVVEFLHNNRAEGCTETAMDGAATNGHLRVVKFLHNNRTEGCSVAAIDRAASNGHLHVVRWLHANRAEGCTKAAMDGAAGNGHLRVVDFLHNNRAEGCTILSLNRAAANGHLAVVRFLLCHRADECVTRSLDDNQPAFVTGADGRSIANENRANFGINKALINGHAEIARLLLSQGNITPTFNAVLQAIHNDWPEIFNMVIEFGLHSRLKAEDLVFEVKNDSRLRIVCEHSSDKWRGEMMQVLTRQGDLEWMRKLYKLWPIAIDAVTLDDVRAGIGCEAPVKSMLRFNNNELLDFVLAHKPALFDNQNVASLLTSLARNLHCPRIPWISRNFPDVYAAHPASKIDGQPADAVINALARSGVTEPFRALEQAIRRNDVATVKWLRGNSVEYRFKKRADQYLRGR</sequence>
<keyword evidence="3" id="KW-1185">Reference proteome</keyword>
<dbReference type="EMBL" id="JADGIZ020000012">
    <property type="protein sequence ID" value="KAL2917232.1"/>
    <property type="molecule type" value="Genomic_DNA"/>
</dbReference>
<evidence type="ECO:0000313" key="3">
    <source>
        <dbReference type="Proteomes" id="UP001527925"/>
    </source>
</evidence>
<evidence type="ECO:0000313" key="2">
    <source>
        <dbReference type="EMBL" id="KAL2917232.1"/>
    </source>
</evidence>
<evidence type="ECO:0000256" key="1">
    <source>
        <dbReference type="SAM" id="MobiDB-lite"/>
    </source>
</evidence>
<dbReference type="Pfam" id="PF12796">
    <property type="entry name" value="Ank_2"/>
    <property type="match status" value="2"/>
</dbReference>
<organism evidence="2 3">
    <name type="scientific">Polyrhizophydium stewartii</name>
    <dbReference type="NCBI Taxonomy" id="2732419"/>
    <lineage>
        <taxon>Eukaryota</taxon>
        <taxon>Fungi</taxon>
        <taxon>Fungi incertae sedis</taxon>
        <taxon>Chytridiomycota</taxon>
        <taxon>Chytridiomycota incertae sedis</taxon>
        <taxon>Chytridiomycetes</taxon>
        <taxon>Rhizophydiales</taxon>
        <taxon>Rhizophydiales incertae sedis</taxon>
        <taxon>Polyrhizophydium</taxon>
    </lineage>
</organism>
<dbReference type="PANTHER" id="PTHR46586:SF3">
    <property type="entry name" value="ANKYRIN REPEAT-CONTAINING PROTEIN"/>
    <property type="match status" value="1"/>
</dbReference>
<name>A0ABR4NCJ6_9FUNG</name>
<dbReference type="Gene3D" id="1.25.40.20">
    <property type="entry name" value="Ankyrin repeat-containing domain"/>
    <property type="match status" value="3"/>
</dbReference>
<feature type="compositionally biased region" description="Gly residues" evidence="1">
    <location>
        <begin position="70"/>
        <end position="79"/>
    </location>
</feature>
<feature type="region of interest" description="Disordered" evidence="1">
    <location>
        <begin position="52"/>
        <end position="101"/>
    </location>
</feature>
<dbReference type="InterPro" id="IPR036770">
    <property type="entry name" value="Ankyrin_rpt-contain_sf"/>
</dbReference>
<accession>A0ABR4NCJ6</accession>
<protein>
    <recommendedName>
        <fullName evidence="4">Ankyrin repeat protein</fullName>
    </recommendedName>
</protein>
<dbReference type="Proteomes" id="UP001527925">
    <property type="component" value="Unassembled WGS sequence"/>
</dbReference>
<dbReference type="Pfam" id="PF13637">
    <property type="entry name" value="Ank_4"/>
    <property type="match status" value="1"/>
</dbReference>
<proteinExistence type="predicted"/>
<feature type="compositionally biased region" description="Basic and acidic residues" evidence="1">
    <location>
        <begin position="80"/>
        <end position="94"/>
    </location>
</feature>
<dbReference type="PANTHER" id="PTHR46586">
    <property type="entry name" value="ANKYRIN REPEAT-CONTAINING PROTEIN"/>
    <property type="match status" value="1"/>
</dbReference>
<dbReference type="SUPFAM" id="SSF48403">
    <property type="entry name" value="Ankyrin repeat"/>
    <property type="match status" value="1"/>
</dbReference>
<dbReference type="InterPro" id="IPR052050">
    <property type="entry name" value="SecEffector_AnkRepeat"/>
</dbReference>
<reference evidence="2 3" key="1">
    <citation type="submission" date="2023-09" db="EMBL/GenBank/DDBJ databases">
        <title>Pangenome analysis of Batrachochytrium dendrobatidis and related Chytrids.</title>
        <authorList>
            <person name="Yacoub M.N."/>
            <person name="Stajich J.E."/>
            <person name="James T.Y."/>
        </authorList>
    </citation>
    <scope>NUCLEOTIDE SEQUENCE [LARGE SCALE GENOMIC DNA]</scope>
    <source>
        <strain evidence="2 3">JEL0888</strain>
    </source>
</reference>
<dbReference type="InterPro" id="IPR002110">
    <property type="entry name" value="Ankyrin_rpt"/>
</dbReference>
<gene>
    <name evidence="2" type="ORF">HK105_203297</name>
</gene>